<accession>A0A4R6Z028</accession>
<organism evidence="3 4">
    <name type="scientific">Tahibacter aquaticus</name>
    <dbReference type="NCBI Taxonomy" id="520092"/>
    <lineage>
        <taxon>Bacteria</taxon>
        <taxon>Pseudomonadati</taxon>
        <taxon>Pseudomonadota</taxon>
        <taxon>Gammaproteobacteria</taxon>
        <taxon>Lysobacterales</taxon>
        <taxon>Rhodanobacteraceae</taxon>
        <taxon>Tahibacter</taxon>
    </lineage>
</organism>
<dbReference type="Proteomes" id="UP000295293">
    <property type="component" value="Unassembled WGS sequence"/>
</dbReference>
<dbReference type="OrthoDB" id="5959806at2"/>
<feature type="compositionally biased region" description="Polar residues" evidence="1">
    <location>
        <begin position="1"/>
        <end position="11"/>
    </location>
</feature>
<feature type="domain" description="eCIS core" evidence="2">
    <location>
        <begin position="123"/>
        <end position="200"/>
    </location>
</feature>
<dbReference type="EMBL" id="SNZH01000005">
    <property type="protein sequence ID" value="TDR44873.1"/>
    <property type="molecule type" value="Genomic_DNA"/>
</dbReference>
<gene>
    <name evidence="3" type="ORF">DFR29_10554</name>
</gene>
<dbReference type="AlphaFoldDB" id="A0A4R6Z028"/>
<sequence>MNRFLDQTSRKPLSPVNPRKPELRRAAAPAAPTLAPLIQRKQACSCGGTCPRCSEAASGLRVSHPGDAQEREADRVAAHIVGSSAATAAPPIAAAGPAIARKPQAAATVAAAGIAPSHNSGQPLPAATRAFMEPRFGHDLADVRVHTDDTAAASADALGARAYTVGNDVTFARGHYDTHSSAGNTLLAHELTHVIQQRNGGLQLQRDVTPQYELIEDRLTYGLFDWAITDANARDVLNLLNGLSDLDLADTAAAMDRDGLLDRLMENIAEEDQHTYAVLIGRINRHRSTSHTGEWIIAQLSYGTWDWAITDDDATRALMVLAGLESQELRTVVAQMVNSGIYDRLREELPAEQASQYRAFLLRMDSIRDEFNQLVSDQVGFFRNQKDEAGNPVDAGEVIKSTVQSTGYGGSKSTWDDLDKDAQDAWRERAAKAIAKVTASVAGTQLEQILKRGELVFIPEEAEKLNAYAYVSGKNKLYFGRGWVRDAEKGEDRVWQSIAHELGGHEEFGDTWSWQIMQAALARLTPEERAKATSGGNSVYSSYGYLETEIYAELRELPHRVPGSGGDKPEDDVPKELRRIKEAYSETVALQIVIRLYYRVAVDPRVSDTAKKLLMESAQKEFNLFPLANSPAP</sequence>
<comment type="caution">
    <text evidence="3">The sequence shown here is derived from an EMBL/GenBank/DDBJ whole genome shotgun (WGS) entry which is preliminary data.</text>
</comment>
<evidence type="ECO:0000313" key="3">
    <source>
        <dbReference type="EMBL" id="TDR44873.1"/>
    </source>
</evidence>
<evidence type="ECO:0000259" key="2">
    <source>
        <dbReference type="Pfam" id="PF13699"/>
    </source>
</evidence>
<dbReference type="InterPro" id="IPR025295">
    <property type="entry name" value="eCIS_core_dom"/>
</dbReference>
<evidence type="ECO:0000256" key="1">
    <source>
        <dbReference type="SAM" id="MobiDB-lite"/>
    </source>
</evidence>
<protein>
    <submittedName>
        <fullName evidence="3">Uncharacterized protein DUF4157</fullName>
    </submittedName>
</protein>
<name>A0A4R6Z028_9GAMM</name>
<feature type="region of interest" description="Disordered" evidence="1">
    <location>
        <begin position="1"/>
        <end position="30"/>
    </location>
</feature>
<proteinExistence type="predicted"/>
<reference evidence="3 4" key="1">
    <citation type="submission" date="2019-03" db="EMBL/GenBank/DDBJ databases">
        <title>Genomic Encyclopedia of Type Strains, Phase IV (KMG-IV): sequencing the most valuable type-strain genomes for metagenomic binning, comparative biology and taxonomic classification.</title>
        <authorList>
            <person name="Goeker M."/>
        </authorList>
    </citation>
    <scope>NUCLEOTIDE SEQUENCE [LARGE SCALE GENOMIC DNA]</scope>
    <source>
        <strain evidence="3 4">DSM 21667</strain>
    </source>
</reference>
<evidence type="ECO:0000313" key="4">
    <source>
        <dbReference type="Proteomes" id="UP000295293"/>
    </source>
</evidence>
<dbReference type="RefSeq" id="WP_133818392.1">
    <property type="nucleotide sequence ID" value="NZ_SNZH01000005.1"/>
</dbReference>
<keyword evidence="4" id="KW-1185">Reference proteome</keyword>
<dbReference type="Pfam" id="PF13699">
    <property type="entry name" value="eCIS_core"/>
    <property type="match status" value="1"/>
</dbReference>